<evidence type="ECO:0000256" key="2">
    <source>
        <dbReference type="ARBA" id="ARBA00007639"/>
    </source>
</evidence>
<proteinExistence type="inferred from homology"/>
<dbReference type="OrthoDB" id="9769193at2"/>
<dbReference type="PROSITE" id="PS51257">
    <property type="entry name" value="PROKAR_LIPOPROTEIN"/>
    <property type="match status" value="1"/>
</dbReference>
<comment type="subcellular location">
    <subcellularLocation>
        <location evidence="1">Cell envelope</location>
    </subcellularLocation>
</comment>
<keyword evidence="3 4" id="KW-0732">Signal</keyword>
<evidence type="ECO:0000256" key="4">
    <source>
        <dbReference type="SAM" id="SignalP"/>
    </source>
</evidence>
<reference evidence="6 7" key="1">
    <citation type="submission" date="2020-07" db="EMBL/GenBank/DDBJ databases">
        <title>Vallitalea guaymasensis genome.</title>
        <authorList>
            <person name="Postec A."/>
        </authorList>
    </citation>
    <scope>NUCLEOTIDE SEQUENCE [LARGE SCALE GENOMIC DNA]</scope>
    <source>
        <strain evidence="6 7">Ra1766G1</strain>
    </source>
</reference>
<keyword evidence="7" id="KW-1185">Reference proteome</keyword>
<dbReference type="InterPro" id="IPR025997">
    <property type="entry name" value="SBP_2_dom"/>
</dbReference>
<accession>A0A8J8M9R8</accession>
<dbReference type="AlphaFoldDB" id="A0A8J8M9R8"/>
<dbReference type="GO" id="GO:0030313">
    <property type="term" value="C:cell envelope"/>
    <property type="evidence" value="ECO:0007669"/>
    <property type="project" value="UniProtKB-SubCell"/>
</dbReference>
<dbReference type="InterPro" id="IPR028082">
    <property type="entry name" value="Peripla_BP_I"/>
</dbReference>
<dbReference type="EMBL" id="CP058561">
    <property type="protein sequence ID" value="QUH28730.1"/>
    <property type="molecule type" value="Genomic_DNA"/>
</dbReference>
<dbReference type="PANTHER" id="PTHR46847">
    <property type="entry name" value="D-ALLOSE-BINDING PERIPLASMIC PROTEIN-RELATED"/>
    <property type="match status" value="1"/>
</dbReference>
<evidence type="ECO:0000259" key="5">
    <source>
        <dbReference type="Pfam" id="PF13407"/>
    </source>
</evidence>
<dbReference type="Gene3D" id="3.40.50.2300">
    <property type="match status" value="2"/>
</dbReference>
<dbReference type="SUPFAM" id="SSF53822">
    <property type="entry name" value="Periplasmic binding protein-like I"/>
    <property type="match status" value="1"/>
</dbReference>
<dbReference type="RefSeq" id="WP_113672332.1">
    <property type="nucleotide sequence ID" value="NZ_CAJXUH010000002.1"/>
</dbReference>
<dbReference type="PANTHER" id="PTHR46847:SF1">
    <property type="entry name" value="D-ALLOSE-BINDING PERIPLASMIC PROTEIN-RELATED"/>
    <property type="match status" value="1"/>
</dbReference>
<gene>
    <name evidence="6" type="ORF">HYG85_07320</name>
</gene>
<evidence type="ECO:0000256" key="3">
    <source>
        <dbReference type="ARBA" id="ARBA00022729"/>
    </source>
</evidence>
<dbReference type="Proteomes" id="UP000677305">
    <property type="component" value="Chromosome"/>
</dbReference>
<evidence type="ECO:0000256" key="1">
    <source>
        <dbReference type="ARBA" id="ARBA00004196"/>
    </source>
</evidence>
<dbReference type="Pfam" id="PF13407">
    <property type="entry name" value="Peripla_BP_4"/>
    <property type="match status" value="1"/>
</dbReference>
<feature type="signal peptide" evidence="4">
    <location>
        <begin position="1"/>
        <end position="19"/>
    </location>
</feature>
<evidence type="ECO:0000313" key="6">
    <source>
        <dbReference type="EMBL" id="QUH28730.1"/>
    </source>
</evidence>
<dbReference type="GO" id="GO:0030246">
    <property type="term" value="F:carbohydrate binding"/>
    <property type="evidence" value="ECO:0007669"/>
    <property type="project" value="UniProtKB-ARBA"/>
</dbReference>
<feature type="chain" id="PRO_5038393681" evidence="4">
    <location>
        <begin position="20"/>
        <end position="323"/>
    </location>
</feature>
<dbReference type="KEGG" id="vgu:HYG85_07320"/>
<evidence type="ECO:0000313" key="7">
    <source>
        <dbReference type="Proteomes" id="UP000677305"/>
    </source>
</evidence>
<comment type="similarity">
    <text evidence="2">Belongs to the bacterial solute-binding protein 2 family.</text>
</comment>
<protein>
    <submittedName>
        <fullName evidence="6">Substrate-binding domain-containing protein</fullName>
    </submittedName>
</protein>
<sequence length="323" mass="34651">MKKFLVGILVLTLMFSVVGCGQKANDTSKEDDNSKDGGTKQIKIGLSMNTLNNPFFVDVSNGAKKGAKDNDVELFVTDAQNQPSKQQTDVENLLQKDLDLLIIDPCDSDAIVAAIETANEKDVPVITIDRAAKGGEVVAHMGFNAIHSGNIAGEYLVDVLNGKGKIVEIMGIMGTNVAQDRSKGFNEIVDKTEGFEVVATQSANFDRAEAMKVMENILQANAEIDGVYAANDEMALGALEAIEAAGRLDEIVLIGCDAIDPSLEAIRGDKLEATIAEPPFFLGKNAVLMGLDYINGKEIEKNIILDSTLVTKDNVDDIVTKEE</sequence>
<feature type="domain" description="Periplasmic binding protein" evidence="5">
    <location>
        <begin position="44"/>
        <end position="298"/>
    </location>
</feature>
<organism evidence="6 7">
    <name type="scientific">Vallitalea guaymasensis</name>
    <dbReference type="NCBI Taxonomy" id="1185412"/>
    <lineage>
        <taxon>Bacteria</taxon>
        <taxon>Bacillati</taxon>
        <taxon>Bacillota</taxon>
        <taxon>Clostridia</taxon>
        <taxon>Lachnospirales</taxon>
        <taxon>Vallitaleaceae</taxon>
        <taxon>Vallitalea</taxon>
    </lineage>
</organism>
<name>A0A8J8M9R8_9FIRM</name>